<proteinExistence type="inferred from homology"/>
<evidence type="ECO:0000256" key="1">
    <source>
        <dbReference type="ARBA" id="ARBA00009034"/>
    </source>
</evidence>
<gene>
    <name evidence="9" type="ORF">NQ315_003891</name>
</gene>
<accession>A0AAV8VY48</accession>
<dbReference type="InterPro" id="IPR016179">
    <property type="entry name" value="Insulin-like"/>
</dbReference>
<dbReference type="InterPro" id="IPR022352">
    <property type="entry name" value="Ins/IGF/rlx"/>
</dbReference>
<name>A0AAV8VY48_9CUCU</name>
<dbReference type="InterPro" id="IPR022353">
    <property type="entry name" value="Insulin_CS"/>
</dbReference>
<dbReference type="GO" id="GO:0005179">
    <property type="term" value="F:hormone activity"/>
    <property type="evidence" value="ECO:0007669"/>
    <property type="project" value="InterPro"/>
</dbReference>
<dbReference type="SMART" id="SM00078">
    <property type="entry name" value="IlGF"/>
    <property type="match status" value="1"/>
</dbReference>
<evidence type="ECO:0000256" key="3">
    <source>
        <dbReference type="ARBA" id="ARBA00022685"/>
    </source>
</evidence>
<evidence type="ECO:0000256" key="2">
    <source>
        <dbReference type="ARBA" id="ARBA00011207"/>
    </source>
</evidence>
<evidence type="ECO:0000259" key="8">
    <source>
        <dbReference type="SMART" id="SM00078"/>
    </source>
</evidence>
<keyword evidence="3" id="KW-0165">Cleavage on pair of basic residues</keyword>
<feature type="chain" id="PRO_5043675904" description="Insulin-like domain-containing protein" evidence="7">
    <location>
        <begin position="20"/>
        <end position="131"/>
    </location>
</feature>
<comment type="similarity">
    <text evidence="1 6">Belongs to the insulin family.</text>
</comment>
<evidence type="ECO:0000256" key="4">
    <source>
        <dbReference type="ARBA" id="ARBA00022729"/>
    </source>
</evidence>
<dbReference type="EMBL" id="JANEYG010000019">
    <property type="protein sequence ID" value="KAJ8919307.1"/>
    <property type="molecule type" value="Genomic_DNA"/>
</dbReference>
<dbReference type="AlphaFoldDB" id="A0AAV8VY48"/>
<sequence length="131" mass="15135">MEIVHSLFIATILLGLTDGQSDIGETFRTKKYCGSHLSQALSAICKGNYNSLFKKQEVYQKKSYWDPQYPSGMPQDGQAFPFQSRSQATSVMSNYRRRRRQIHGVYNECCEKSCSREELSAYCAPPYKRRR</sequence>
<comment type="subunit">
    <text evidence="2">Heterodimer of a B chain and an A chain linked by two disulfide bonds.</text>
</comment>
<dbReference type="InterPro" id="IPR036438">
    <property type="entry name" value="Insulin-like_sf"/>
</dbReference>
<evidence type="ECO:0000256" key="5">
    <source>
        <dbReference type="ARBA" id="ARBA00023157"/>
    </source>
</evidence>
<feature type="signal peptide" evidence="7">
    <location>
        <begin position="1"/>
        <end position="19"/>
    </location>
</feature>
<dbReference type="Gene3D" id="1.10.100.10">
    <property type="entry name" value="Insulin-like"/>
    <property type="match status" value="1"/>
</dbReference>
<dbReference type="SUPFAM" id="SSF56994">
    <property type="entry name" value="Insulin-like"/>
    <property type="match status" value="1"/>
</dbReference>
<dbReference type="PANTHER" id="PTHR13647:SF4">
    <property type="entry name" value="INSULIN-LIKE PEPTIDE 1-RELATED"/>
    <property type="match status" value="1"/>
</dbReference>
<dbReference type="Proteomes" id="UP001159042">
    <property type="component" value="Unassembled WGS sequence"/>
</dbReference>
<comment type="caution">
    <text evidence="9">The sequence shown here is derived from an EMBL/GenBank/DDBJ whole genome shotgun (WGS) entry which is preliminary data.</text>
</comment>
<organism evidence="9 10">
    <name type="scientific">Exocentrus adspersus</name>
    <dbReference type="NCBI Taxonomy" id="1586481"/>
    <lineage>
        <taxon>Eukaryota</taxon>
        <taxon>Metazoa</taxon>
        <taxon>Ecdysozoa</taxon>
        <taxon>Arthropoda</taxon>
        <taxon>Hexapoda</taxon>
        <taxon>Insecta</taxon>
        <taxon>Pterygota</taxon>
        <taxon>Neoptera</taxon>
        <taxon>Endopterygota</taxon>
        <taxon>Coleoptera</taxon>
        <taxon>Polyphaga</taxon>
        <taxon>Cucujiformia</taxon>
        <taxon>Chrysomeloidea</taxon>
        <taxon>Cerambycidae</taxon>
        <taxon>Lamiinae</taxon>
        <taxon>Acanthocinini</taxon>
        <taxon>Exocentrus</taxon>
    </lineage>
</organism>
<dbReference type="Pfam" id="PF00049">
    <property type="entry name" value="Insulin"/>
    <property type="match status" value="1"/>
</dbReference>
<evidence type="ECO:0000313" key="10">
    <source>
        <dbReference type="Proteomes" id="UP001159042"/>
    </source>
</evidence>
<feature type="domain" description="Insulin-like" evidence="8">
    <location>
        <begin position="30"/>
        <end position="123"/>
    </location>
</feature>
<reference evidence="9 10" key="1">
    <citation type="journal article" date="2023" name="Insect Mol. Biol.">
        <title>Genome sequencing provides insights into the evolution of gene families encoding plant cell wall-degrading enzymes in longhorned beetles.</title>
        <authorList>
            <person name="Shin N.R."/>
            <person name="Okamura Y."/>
            <person name="Kirsch R."/>
            <person name="Pauchet Y."/>
        </authorList>
    </citation>
    <scope>NUCLEOTIDE SEQUENCE [LARGE SCALE GENOMIC DNA]</scope>
    <source>
        <strain evidence="9">EAD_L_NR</strain>
    </source>
</reference>
<dbReference type="PANTHER" id="PTHR13647">
    <property type="entry name" value="INSULIN-LIKE PEPTIDE 2-RELATED"/>
    <property type="match status" value="1"/>
</dbReference>
<comment type="subcellular location">
    <subcellularLocation>
        <location evidence="6">Secreted</location>
    </subcellularLocation>
</comment>
<dbReference type="PROSITE" id="PS00262">
    <property type="entry name" value="INSULIN"/>
    <property type="match status" value="1"/>
</dbReference>
<dbReference type="PRINTS" id="PR00276">
    <property type="entry name" value="INSULINFAMLY"/>
</dbReference>
<evidence type="ECO:0000313" key="9">
    <source>
        <dbReference type="EMBL" id="KAJ8919307.1"/>
    </source>
</evidence>
<keyword evidence="10" id="KW-1185">Reference proteome</keyword>
<dbReference type="GO" id="GO:0005576">
    <property type="term" value="C:extracellular region"/>
    <property type="evidence" value="ECO:0007669"/>
    <property type="project" value="UniProtKB-SubCell"/>
</dbReference>
<protein>
    <recommendedName>
        <fullName evidence="8">Insulin-like domain-containing protein</fullName>
    </recommendedName>
</protein>
<keyword evidence="6" id="KW-0964">Secreted</keyword>
<evidence type="ECO:0000256" key="7">
    <source>
        <dbReference type="SAM" id="SignalP"/>
    </source>
</evidence>
<keyword evidence="5" id="KW-1015">Disulfide bond</keyword>
<evidence type="ECO:0000256" key="6">
    <source>
        <dbReference type="RuleBase" id="RU000406"/>
    </source>
</evidence>
<keyword evidence="4 7" id="KW-0732">Signal</keyword>